<dbReference type="InterPro" id="IPR036392">
    <property type="entry name" value="PLAT/LH2_dom_sf"/>
</dbReference>
<dbReference type="Gene3D" id="2.40.180.10">
    <property type="entry name" value="Catalase core domain"/>
    <property type="match status" value="1"/>
</dbReference>
<reference evidence="3" key="1">
    <citation type="submission" date="2020-10" db="EMBL/GenBank/DDBJ databases">
        <authorList>
            <person name="Kikuchi T."/>
        </authorList>
    </citation>
    <scope>NUCLEOTIDE SEQUENCE</scope>
    <source>
        <strain evidence="3">NKZ352</strain>
    </source>
</reference>
<dbReference type="PROSITE" id="PS50095">
    <property type="entry name" value="PLAT"/>
    <property type="match status" value="1"/>
</dbReference>
<dbReference type="EMBL" id="CAJGYM010000080">
    <property type="protein sequence ID" value="CAD6196819.1"/>
    <property type="molecule type" value="Genomic_DNA"/>
</dbReference>
<dbReference type="Pfam" id="PF01477">
    <property type="entry name" value="PLAT"/>
    <property type="match status" value="1"/>
</dbReference>
<dbReference type="AlphaFoldDB" id="A0A8S1HRK0"/>
<dbReference type="PANTHER" id="PTHR45901:SF3">
    <property type="entry name" value="LIPOXYGENASE HOMOLOGY DOMAIN-CONTAINING PROTEIN 1"/>
    <property type="match status" value="1"/>
</dbReference>
<dbReference type="InterPro" id="IPR001024">
    <property type="entry name" value="PLAT/LH2_dom"/>
</dbReference>
<comment type="caution">
    <text evidence="3">The sequence shown here is derived from an EMBL/GenBank/DDBJ whole genome shotgun (WGS) entry which is preliminary data.</text>
</comment>
<keyword evidence="4" id="KW-1185">Reference proteome</keyword>
<gene>
    <name evidence="3" type="ORF">CAUJ_LOCUS12730</name>
</gene>
<evidence type="ECO:0000259" key="2">
    <source>
        <dbReference type="PROSITE" id="PS50095"/>
    </source>
</evidence>
<dbReference type="SUPFAM" id="SSF49723">
    <property type="entry name" value="Lipase/lipooxygenase domain (PLAT/LH2 domain)"/>
    <property type="match status" value="1"/>
</dbReference>
<organism evidence="3 4">
    <name type="scientific">Caenorhabditis auriculariae</name>
    <dbReference type="NCBI Taxonomy" id="2777116"/>
    <lineage>
        <taxon>Eukaryota</taxon>
        <taxon>Metazoa</taxon>
        <taxon>Ecdysozoa</taxon>
        <taxon>Nematoda</taxon>
        <taxon>Chromadorea</taxon>
        <taxon>Rhabditida</taxon>
        <taxon>Rhabditina</taxon>
        <taxon>Rhabditomorpha</taxon>
        <taxon>Rhabditoidea</taxon>
        <taxon>Rhabditidae</taxon>
        <taxon>Peloderinae</taxon>
        <taxon>Caenorhabditis</taxon>
    </lineage>
</organism>
<dbReference type="PANTHER" id="PTHR45901">
    <property type="entry name" value="PROTEIN CBG12474"/>
    <property type="match status" value="1"/>
</dbReference>
<feature type="domain" description="PLAT" evidence="2">
    <location>
        <begin position="18"/>
        <end position="141"/>
    </location>
</feature>
<sequence>MATEVSDNASTLHEDSHSSYSIVVRTSEVEHADTVAIVRVQLSDEEGRQTDRMTLRQTFSHRKSFRRGHSDLFLITNQPSLGRISTVEVTHDSKHLDADKRRWHLHSVMVLNHDNGKIYNFPHGKWIGINSSAEVGEETSTMLKVVGEGFTVLPDHFKPLF</sequence>
<dbReference type="OrthoDB" id="5322100at2759"/>
<evidence type="ECO:0000256" key="1">
    <source>
        <dbReference type="PROSITE-ProRule" id="PRU00152"/>
    </source>
</evidence>
<evidence type="ECO:0000313" key="4">
    <source>
        <dbReference type="Proteomes" id="UP000835052"/>
    </source>
</evidence>
<comment type="caution">
    <text evidence="1">Lacks conserved residue(s) required for the propagation of feature annotation.</text>
</comment>
<name>A0A8S1HRK0_9PELO</name>
<dbReference type="InterPro" id="IPR052970">
    <property type="entry name" value="Inner_ear_hair_cell_LOXHD"/>
</dbReference>
<accession>A0A8S1HRK0</accession>
<proteinExistence type="predicted"/>
<dbReference type="Proteomes" id="UP000835052">
    <property type="component" value="Unassembled WGS sequence"/>
</dbReference>
<protein>
    <recommendedName>
        <fullName evidence="2">PLAT domain-containing protein</fullName>
    </recommendedName>
</protein>
<evidence type="ECO:0000313" key="3">
    <source>
        <dbReference type="EMBL" id="CAD6196819.1"/>
    </source>
</evidence>